<evidence type="ECO:0000313" key="2">
    <source>
        <dbReference type="Proteomes" id="UP000265618"/>
    </source>
</evidence>
<feature type="non-terminal residue" evidence="1">
    <location>
        <position position="1"/>
    </location>
</feature>
<comment type="caution">
    <text evidence="1">The sequence shown here is derived from an EMBL/GenBank/DDBJ whole genome shotgun (WGS) entry which is preliminary data.</text>
</comment>
<accession>A0A391NVU2</accession>
<organism evidence="1 2">
    <name type="scientific">Kipferlia bialata</name>
    <dbReference type="NCBI Taxonomy" id="797122"/>
    <lineage>
        <taxon>Eukaryota</taxon>
        <taxon>Metamonada</taxon>
        <taxon>Carpediemonas-like organisms</taxon>
        <taxon>Kipferlia</taxon>
    </lineage>
</organism>
<protein>
    <submittedName>
        <fullName evidence="1">Uncharacterized protein</fullName>
    </submittedName>
</protein>
<keyword evidence="2" id="KW-1185">Reference proteome</keyword>
<evidence type="ECO:0000313" key="1">
    <source>
        <dbReference type="EMBL" id="GCA65245.1"/>
    </source>
</evidence>
<proteinExistence type="predicted"/>
<gene>
    <name evidence="1" type="ORF">KIPB_016648</name>
</gene>
<reference evidence="1 2" key="1">
    <citation type="journal article" date="2018" name="PLoS ONE">
        <title>The draft genome of Kipferlia bialata reveals reductive genome evolution in fornicate parasites.</title>
        <authorList>
            <person name="Tanifuji G."/>
            <person name="Takabayashi S."/>
            <person name="Kume K."/>
            <person name="Takagi M."/>
            <person name="Nakayama T."/>
            <person name="Kamikawa R."/>
            <person name="Inagaki Y."/>
            <person name="Hashimoto T."/>
        </authorList>
    </citation>
    <scope>NUCLEOTIDE SEQUENCE [LARGE SCALE GENOMIC DNA]</scope>
    <source>
        <strain evidence="1">NY0173</strain>
    </source>
</reference>
<dbReference type="EMBL" id="BDIP01010352">
    <property type="protein sequence ID" value="GCA65245.1"/>
    <property type="molecule type" value="Genomic_DNA"/>
</dbReference>
<name>A0A391NVU2_9EUKA</name>
<dbReference type="AlphaFoldDB" id="A0A391NVU2"/>
<dbReference type="Proteomes" id="UP000265618">
    <property type="component" value="Unassembled WGS sequence"/>
</dbReference>
<sequence>SMGVEPFDSEGQRFDRYWKIHT</sequence>